<dbReference type="GO" id="GO:0003677">
    <property type="term" value="F:DNA binding"/>
    <property type="evidence" value="ECO:0007669"/>
    <property type="project" value="UniProtKB-KW"/>
</dbReference>
<evidence type="ECO:0000256" key="3">
    <source>
        <dbReference type="ARBA" id="ARBA00023163"/>
    </source>
</evidence>
<dbReference type="SUPFAM" id="SSF46785">
    <property type="entry name" value="Winged helix' DNA-binding domain"/>
    <property type="match status" value="1"/>
</dbReference>
<dbReference type="KEGG" id="cpi:Cpin_4279"/>
<dbReference type="Proteomes" id="UP000002215">
    <property type="component" value="Chromosome"/>
</dbReference>
<dbReference type="Gene3D" id="1.10.10.10">
    <property type="entry name" value="Winged helix-like DNA-binding domain superfamily/Winged helix DNA-binding domain"/>
    <property type="match status" value="1"/>
</dbReference>
<dbReference type="InterPro" id="IPR036390">
    <property type="entry name" value="WH_DNA-bd_sf"/>
</dbReference>
<gene>
    <name evidence="5" type="ordered locus">Cpin_4279</name>
</gene>
<dbReference type="SMART" id="SM00347">
    <property type="entry name" value="HTH_MARR"/>
    <property type="match status" value="1"/>
</dbReference>
<sequence length="161" mass="18623">MFISLNCICTNKMATKDQVFSYIEPEENSGYLLWQVTMQWQLSMNRALGKMELTLTQFSLMAGLYWLSEKKGAVTQQQLADYANTDKMMTSKVLAVLEKKQIVERVKDPGDSRAKQLKITDKGVEILREAYRIVKQVDDVFFKNVVKDKIVFDDLLVRLIK</sequence>
<dbReference type="EMBL" id="CP001699">
    <property type="protein sequence ID" value="ACU61728.1"/>
    <property type="molecule type" value="Genomic_DNA"/>
</dbReference>
<dbReference type="InterPro" id="IPR036388">
    <property type="entry name" value="WH-like_DNA-bd_sf"/>
</dbReference>
<keyword evidence="2" id="KW-0238">DNA-binding</keyword>
<proteinExistence type="predicted"/>
<feature type="domain" description="HTH marR-type" evidence="4">
    <location>
        <begin position="26"/>
        <end position="161"/>
    </location>
</feature>
<reference evidence="5 6" key="2">
    <citation type="journal article" date="2010" name="Stand. Genomic Sci.">
        <title>Complete genome sequence of Chitinophaga pinensis type strain (UQM 2034).</title>
        <authorList>
            <person name="Glavina Del Rio T."/>
            <person name="Abt B."/>
            <person name="Spring S."/>
            <person name="Lapidus A."/>
            <person name="Nolan M."/>
            <person name="Tice H."/>
            <person name="Copeland A."/>
            <person name="Cheng J.F."/>
            <person name="Chen F."/>
            <person name="Bruce D."/>
            <person name="Goodwin L."/>
            <person name="Pitluck S."/>
            <person name="Ivanova N."/>
            <person name="Mavromatis K."/>
            <person name="Mikhailova N."/>
            <person name="Pati A."/>
            <person name="Chen A."/>
            <person name="Palaniappan K."/>
            <person name="Land M."/>
            <person name="Hauser L."/>
            <person name="Chang Y.J."/>
            <person name="Jeffries C.D."/>
            <person name="Chain P."/>
            <person name="Saunders E."/>
            <person name="Detter J.C."/>
            <person name="Brettin T."/>
            <person name="Rohde M."/>
            <person name="Goker M."/>
            <person name="Bristow J."/>
            <person name="Eisen J.A."/>
            <person name="Markowitz V."/>
            <person name="Hugenholtz P."/>
            <person name="Kyrpides N.C."/>
            <person name="Klenk H.P."/>
            <person name="Lucas S."/>
        </authorList>
    </citation>
    <scope>NUCLEOTIDE SEQUENCE [LARGE SCALE GENOMIC DNA]</scope>
    <source>
        <strain evidence="6">ATCC 43595 / DSM 2588 / LMG 13176 / NBRC 15968 / NCIMB 11800 / UQM 2034</strain>
    </source>
</reference>
<evidence type="ECO:0000256" key="1">
    <source>
        <dbReference type="ARBA" id="ARBA00023015"/>
    </source>
</evidence>
<dbReference type="InterPro" id="IPR000835">
    <property type="entry name" value="HTH_MarR-typ"/>
</dbReference>
<evidence type="ECO:0000313" key="5">
    <source>
        <dbReference type="EMBL" id="ACU61728.1"/>
    </source>
</evidence>
<dbReference type="AlphaFoldDB" id="A0A979GT08"/>
<keyword evidence="3" id="KW-0804">Transcription</keyword>
<dbReference type="PROSITE" id="PS50995">
    <property type="entry name" value="HTH_MARR_2"/>
    <property type="match status" value="1"/>
</dbReference>
<dbReference type="GO" id="GO:0006950">
    <property type="term" value="P:response to stress"/>
    <property type="evidence" value="ECO:0007669"/>
    <property type="project" value="TreeGrafter"/>
</dbReference>
<dbReference type="InterPro" id="IPR039422">
    <property type="entry name" value="MarR/SlyA-like"/>
</dbReference>
<dbReference type="GO" id="GO:0003700">
    <property type="term" value="F:DNA-binding transcription factor activity"/>
    <property type="evidence" value="ECO:0007669"/>
    <property type="project" value="InterPro"/>
</dbReference>
<organism evidence="5 6">
    <name type="scientific">Chitinophaga pinensis (strain ATCC 43595 / DSM 2588 / LMG 13176 / NBRC 15968 / NCIMB 11800 / UQM 2034)</name>
    <dbReference type="NCBI Taxonomy" id="485918"/>
    <lineage>
        <taxon>Bacteria</taxon>
        <taxon>Pseudomonadati</taxon>
        <taxon>Bacteroidota</taxon>
        <taxon>Chitinophagia</taxon>
        <taxon>Chitinophagales</taxon>
        <taxon>Chitinophagaceae</taxon>
        <taxon>Chitinophaga</taxon>
    </lineage>
</organism>
<protein>
    <submittedName>
        <fullName evidence="5">Transcriptional regulator, MarR family</fullName>
    </submittedName>
</protein>
<dbReference type="PANTHER" id="PTHR33164">
    <property type="entry name" value="TRANSCRIPTIONAL REGULATOR, MARR FAMILY"/>
    <property type="match status" value="1"/>
</dbReference>
<dbReference type="PANTHER" id="PTHR33164:SF64">
    <property type="entry name" value="TRANSCRIPTIONAL REGULATOR SLYA"/>
    <property type="match status" value="1"/>
</dbReference>
<evidence type="ECO:0000256" key="2">
    <source>
        <dbReference type="ARBA" id="ARBA00023125"/>
    </source>
</evidence>
<dbReference type="Pfam" id="PF01047">
    <property type="entry name" value="MarR"/>
    <property type="match status" value="1"/>
</dbReference>
<reference evidence="6" key="1">
    <citation type="submission" date="2009-08" db="EMBL/GenBank/DDBJ databases">
        <title>The complete genome of Chitinophaga pinensis DSM 2588.</title>
        <authorList>
            <consortium name="US DOE Joint Genome Institute (JGI-PGF)"/>
            <person name="Lucas S."/>
            <person name="Copeland A."/>
            <person name="Lapidus A."/>
            <person name="Glavina del Rio T."/>
            <person name="Dalin E."/>
            <person name="Tice H."/>
            <person name="Bruce D."/>
            <person name="Goodwin L."/>
            <person name="Pitluck S."/>
            <person name="Kyrpides N."/>
            <person name="Mavromatis K."/>
            <person name="Ivanova N."/>
            <person name="Mikhailova N."/>
            <person name="Sims D."/>
            <person name="Meinche L."/>
            <person name="Brettin T."/>
            <person name="Detter J.C."/>
            <person name="Han C."/>
            <person name="Larimer F."/>
            <person name="Land M."/>
            <person name="Hauser L."/>
            <person name="Markowitz V."/>
            <person name="Cheng J.-F."/>
            <person name="Hugenholtz P."/>
            <person name="Woyke T."/>
            <person name="Wu D."/>
            <person name="Spring S."/>
            <person name="Klenk H.-P."/>
            <person name="Eisen J.A."/>
        </authorList>
    </citation>
    <scope>NUCLEOTIDE SEQUENCE [LARGE SCALE GENOMIC DNA]</scope>
    <source>
        <strain evidence="6">ATCC 43595 / DSM 2588 / LMG 13176 / NBRC 15968 / NCIMB 11800 / UQM 2034</strain>
    </source>
</reference>
<evidence type="ECO:0000259" key="4">
    <source>
        <dbReference type="PROSITE" id="PS50995"/>
    </source>
</evidence>
<keyword evidence="1" id="KW-0805">Transcription regulation</keyword>
<evidence type="ECO:0000313" key="6">
    <source>
        <dbReference type="Proteomes" id="UP000002215"/>
    </source>
</evidence>
<accession>A0A979GT08</accession>
<name>A0A979GT08_CHIPD</name>